<comment type="similarity">
    <text evidence="2">Belongs to the CDP-alcohol phosphatidyltransferase class-I family.</text>
</comment>
<keyword evidence="5" id="KW-1185">Reference proteome</keyword>
<dbReference type="STRING" id="1429083.GCA_001885685_00123"/>
<name>A0A1H7SDF7_9GAMM</name>
<gene>
    <name evidence="4" type="ORF">SAMN05216214_11843</name>
</gene>
<dbReference type="Gene3D" id="1.20.120.1760">
    <property type="match status" value="1"/>
</dbReference>
<dbReference type="InterPro" id="IPR000462">
    <property type="entry name" value="CDP-OH_P_trans"/>
</dbReference>
<protein>
    <submittedName>
        <fullName evidence="4">CDP-diacylglycerol---serine O-phosphatidyltransferase</fullName>
    </submittedName>
</protein>
<proteinExistence type="inferred from homology"/>
<dbReference type="EMBL" id="FOAS01000018">
    <property type="protein sequence ID" value="SEL70503.1"/>
    <property type="molecule type" value="Genomic_DNA"/>
</dbReference>
<keyword evidence="1 2" id="KW-0808">Transferase</keyword>
<feature type="transmembrane region" description="Helical" evidence="3">
    <location>
        <begin position="92"/>
        <end position="111"/>
    </location>
</feature>
<dbReference type="InterPro" id="IPR043130">
    <property type="entry name" value="CDP-OH_PTrfase_TM_dom"/>
</dbReference>
<evidence type="ECO:0000256" key="3">
    <source>
        <dbReference type="SAM" id="Phobius"/>
    </source>
</evidence>
<feature type="transmembrane region" description="Helical" evidence="3">
    <location>
        <begin position="152"/>
        <end position="171"/>
    </location>
</feature>
<evidence type="ECO:0000313" key="5">
    <source>
        <dbReference type="Proteomes" id="UP000185766"/>
    </source>
</evidence>
<dbReference type="GO" id="GO:0016020">
    <property type="term" value="C:membrane"/>
    <property type="evidence" value="ECO:0007669"/>
    <property type="project" value="InterPro"/>
</dbReference>
<feature type="transmembrane region" description="Helical" evidence="3">
    <location>
        <begin position="183"/>
        <end position="201"/>
    </location>
</feature>
<feature type="transmembrane region" description="Helical" evidence="3">
    <location>
        <begin position="36"/>
        <end position="55"/>
    </location>
</feature>
<feature type="transmembrane region" description="Helical" evidence="3">
    <location>
        <begin position="123"/>
        <end position="146"/>
    </location>
</feature>
<feature type="transmembrane region" description="Helical" evidence="3">
    <location>
        <begin position="67"/>
        <end position="86"/>
    </location>
</feature>
<dbReference type="AlphaFoldDB" id="A0A1H7SDF7"/>
<evidence type="ECO:0000256" key="2">
    <source>
        <dbReference type="RuleBase" id="RU003750"/>
    </source>
</evidence>
<accession>A0A1H7SDF7</accession>
<keyword evidence="3" id="KW-0812">Transmembrane</keyword>
<dbReference type="GO" id="GO:0016780">
    <property type="term" value="F:phosphotransferase activity, for other substituted phosphate groups"/>
    <property type="evidence" value="ECO:0007669"/>
    <property type="project" value="InterPro"/>
</dbReference>
<dbReference type="PROSITE" id="PS00379">
    <property type="entry name" value="CDP_ALCOHOL_P_TRANSF"/>
    <property type="match status" value="1"/>
</dbReference>
<keyword evidence="3" id="KW-1133">Transmembrane helix</keyword>
<evidence type="ECO:0000313" key="4">
    <source>
        <dbReference type="EMBL" id="SEL70503.1"/>
    </source>
</evidence>
<dbReference type="InterPro" id="IPR048254">
    <property type="entry name" value="CDP_ALCOHOL_P_TRANSF_CS"/>
</dbReference>
<organism evidence="4 5">
    <name type="scientific">Atopomonas hussainii</name>
    <dbReference type="NCBI Taxonomy" id="1429083"/>
    <lineage>
        <taxon>Bacteria</taxon>
        <taxon>Pseudomonadati</taxon>
        <taxon>Pseudomonadota</taxon>
        <taxon>Gammaproteobacteria</taxon>
        <taxon>Pseudomonadales</taxon>
        <taxon>Pseudomonadaceae</taxon>
        <taxon>Atopomonas</taxon>
    </lineage>
</organism>
<dbReference type="RefSeq" id="WP_074870367.1">
    <property type="nucleotide sequence ID" value="NZ_FOAS01000018.1"/>
</dbReference>
<sequence length="202" mass="22204">MSRFIVQLNRVDVLTLSGIITSTLAAAFALQGLPYLAITWLFIAMLGDALDGLWARKRGIERAFGRYLDGFLDTFIYLAVPALVFWQLGFDGAWALLLWPWLMAGVVRLSVFNEVGNLKESDGLAYLGMPVFWGVFILAAYALLGLMLPQGLVNSLLALGLNAYAVAMLWHGRFFKFKQLSHIFALTLGGALLFAIVQGVLA</sequence>
<dbReference type="Proteomes" id="UP000185766">
    <property type="component" value="Unassembled WGS sequence"/>
</dbReference>
<evidence type="ECO:0000256" key="1">
    <source>
        <dbReference type="ARBA" id="ARBA00022679"/>
    </source>
</evidence>
<feature type="transmembrane region" description="Helical" evidence="3">
    <location>
        <begin position="12"/>
        <end position="30"/>
    </location>
</feature>
<keyword evidence="3" id="KW-0472">Membrane</keyword>
<dbReference type="Pfam" id="PF01066">
    <property type="entry name" value="CDP-OH_P_transf"/>
    <property type="match status" value="1"/>
</dbReference>
<dbReference type="GO" id="GO:0008654">
    <property type="term" value="P:phospholipid biosynthetic process"/>
    <property type="evidence" value="ECO:0007669"/>
    <property type="project" value="InterPro"/>
</dbReference>
<reference evidence="4 5" key="1">
    <citation type="submission" date="2016-10" db="EMBL/GenBank/DDBJ databases">
        <authorList>
            <person name="de Groot N.N."/>
        </authorList>
    </citation>
    <scope>NUCLEOTIDE SEQUENCE [LARGE SCALE GENOMIC DNA]</scope>
    <source>
        <strain evidence="4 5">JCM 19513</strain>
    </source>
</reference>